<dbReference type="InterPro" id="IPR020825">
    <property type="entry name" value="Phe-tRNA_synthase-like_B3/B4"/>
</dbReference>
<dbReference type="SUPFAM" id="SSF46955">
    <property type="entry name" value="Putative DNA-binding domain"/>
    <property type="match status" value="1"/>
</dbReference>
<keyword evidence="4 15" id="KW-0963">Cytoplasm</keyword>
<dbReference type="InterPro" id="IPR002547">
    <property type="entry name" value="tRNA-bd_dom"/>
</dbReference>
<dbReference type="HAMAP" id="MF_00283">
    <property type="entry name" value="Phe_tRNA_synth_beta1"/>
    <property type="match status" value="1"/>
</dbReference>
<dbReference type="Gene3D" id="2.40.50.140">
    <property type="entry name" value="Nucleic acid-binding proteins"/>
    <property type="match status" value="1"/>
</dbReference>
<evidence type="ECO:0000259" key="18">
    <source>
        <dbReference type="PROSITE" id="PS51447"/>
    </source>
</evidence>
<feature type="binding site" evidence="15">
    <location>
        <position position="480"/>
    </location>
    <ligand>
        <name>Mg(2+)</name>
        <dbReference type="ChEBI" id="CHEBI:18420"/>
        <note>shared with alpha subunit</note>
    </ligand>
</feature>
<dbReference type="Pfam" id="PF03484">
    <property type="entry name" value="B5"/>
    <property type="match status" value="1"/>
</dbReference>
<keyword evidence="13 15" id="KW-0030">Aminoacyl-tRNA synthetase</keyword>
<dbReference type="Proteomes" id="UP001500449">
    <property type="component" value="Unassembled WGS sequence"/>
</dbReference>
<evidence type="ECO:0000256" key="16">
    <source>
        <dbReference type="PROSITE-ProRule" id="PRU00209"/>
    </source>
</evidence>
<gene>
    <name evidence="15 20" type="primary">pheT</name>
    <name evidence="20" type="ORF">GCM10009836_73550</name>
</gene>
<dbReference type="SMART" id="SM00896">
    <property type="entry name" value="FDX-ACB"/>
    <property type="match status" value="1"/>
</dbReference>
<keyword evidence="5 16" id="KW-0820">tRNA-binding</keyword>
<dbReference type="InterPro" id="IPR045060">
    <property type="entry name" value="Phe-tRNA-ligase_IIc_bsu"/>
</dbReference>
<evidence type="ECO:0000256" key="4">
    <source>
        <dbReference type="ARBA" id="ARBA00022490"/>
    </source>
</evidence>
<feature type="domain" description="FDX-ACB" evidence="18">
    <location>
        <begin position="741"/>
        <end position="834"/>
    </location>
</feature>
<dbReference type="Gene3D" id="3.30.56.10">
    <property type="match status" value="2"/>
</dbReference>
<evidence type="ECO:0000313" key="20">
    <source>
        <dbReference type="EMBL" id="GAA1881587.1"/>
    </source>
</evidence>
<dbReference type="Gene3D" id="3.30.930.10">
    <property type="entry name" value="Bira Bifunctional Protein, Domain 2"/>
    <property type="match status" value="1"/>
</dbReference>
<feature type="binding site" evidence="15">
    <location>
        <position position="481"/>
    </location>
    <ligand>
        <name>Mg(2+)</name>
        <dbReference type="ChEBI" id="CHEBI:18420"/>
        <note>shared with alpha subunit</note>
    </ligand>
</feature>
<dbReference type="InterPro" id="IPR045864">
    <property type="entry name" value="aa-tRNA-synth_II/BPL/LPL"/>
</dbReference>
<dbReference type="SMART" id="SM00874">
    <property type="entry name" value="B5"/>
    <property type="match status" value="1"/>
</dbReference>
<comment type="caution">
    <text evidence="20">The sequence shown here is derived from an EMBL/GenBank/DDBJ whole genome shotgun (WGS) entry which is preliminary data.</text>
</comment>
<evidence type="ECO:0000313" key="21">
    <source>
        <dbReference type="Proteomes" id="UP001500449"/>
    </source>
</evidence>
<comment type="subcellular location">
    <subcellularLocation>
        <location evidence="1 15">Cytoplasm</location>
    </subcellularLocation>
</comment>
<keyword evidence="7 15" id="KW-0479">Metal-binding</keyword>
<feature type="binding site" evidence="15">
    <location>
        <position position="471"/>
    </location>
    <ligand>
        <name>Mg(2+)</name>
        <dbReference type="ChEBI" id="CHEBI:18420"/>
        <note>shared with alpha subunit</note>
    </ligand>
</feature>
<reference evidence="20 21" key="1">
    <citation type="journal article" date="2019" name="Int. J. Syst. Evol. Microbiol.">
        <title>The Global Catalogue of Microorganisms (GCM) 10K type strain sequencing project: providing services to taxonomists for standard genome sequencing and annotation.</title>
        <authorList>
            <consortium name="The Broad Institute Genomics Platform"/>
            <consortium name="The Broad Institute Genome Sequencing Center for Infectious Disease"/>
            <person name="Wu L."/>
            <person name="Ma J."/>
        </authorList>
    </citation>
    <scope>NUCLEOTIDE SEQUENCE [LARGE SCALE GENOMIC DNA]</scope>
    <source>
        <strain evidence="20 21">JCM 16009</strain>
    </source>
</reference>
<dbReference type="PROSITE" id="PS51483">
    <property type="entry name" value="B5"/>
    <property type="match status" value="1"/>
</dbReference>
<dbReference type="Gene3D" id="3.50.40.10">
    <property type="entry name" value="Phenylalanyl-trna Synthetase, Chain B, domain 3"/>
    <property type="match status" value="1"/>
</dbReference>
<dbReference type="InterPro" id="IPR004532">
    <property type="entry name" value="Phe-tRNA-ligase_IIc_bsu_bact"/>
</dbReference>
<evidence type="ECO:0000256" key="12">
    <source>
        <dbReference type="ARBA" id="ARBA00022917"/>
    </source>
</evidence>
<dbReference type="InterPro" id="IPR005121">
    <property type="entry name" value="Fdx_antiC-bd"/>
</dbReference>
<evidence type="ECO:0000256" key="3">
    <source>
        <dbReference type="ARBA" id="ARBA00011209"/>
    </source>
</evidence>
<dbReference type="InterPro" id="IPR005147">
    <property type="entry name" value="tRNA_synthase_B5-dom"/>
</dbReference>
<evidence type="ECO:0000256" key="7">
    <source>
        <dbReference type="ARBA" id="ARBA00022723"/>
    </source>
</evidence>
<keyword evidence="9 15" id="KW-0067">ATP-binding</keyword>
<feature type="binding site" evidence="15">
    <location>
        <position position="477"/>
    </location>
    <ligand>
        <name>Mg(2+)</name>
        <dbReference type="ChEBI" id="CHEBI:18420"/>
        <note>shared with alpha subunit</note>
    </ligand>
</feature>
<evidence type="ECO:0000256" key="1">
    <source>
        <dbReference type="ARBA" id="ARBA00004496"/>
    </source>
</evidence>
<evidence type="ECO:0000256" key="5">
    <source>
        <dbReference type="ARBA" id="ARBA00022555"/>
    </source>
</evidence>
<evidence type="ECO:0000256" key="2">
    <source>
        <dbReference type="ARBA" id="ARBA00008653"/>
    </source>
</evidence>
<dbReference type="CDD" id="cd00769">
    <property type="entry name" value="PheRS_beta_core"/>
    <property type="match status" value="1"/>
</dbReference>
<dbReference type="InterPro" id="IPR041616">
    <property type="entry name" value="PheRS_beta_core"/>
</dbReference>
<evidence type="ECO:0000256" key="14">
    <source>
        <dbReference type="ARBA" id="ARBA00049255"/>
    </source>
</evidence>
<feature type="domain" description="B5" evidence="19">
    <location>
        <begin position="413"/>
        <end position="493"/>
    </location>
</feature>
<keyword evidence="10 15" id="KW-0460">Magnesium</keyword>
<keyword evidence="21" id="KW-1185">Reference proteome</keyword>
<comment type="subunit">
    <text evidence="3 15">Tetramer of two alpha and two beta subunits.</text>
</comment>
<dbReference type="GO" id="GO:0016874">
    <property type="term" value="F:ligase activity"/>
    <property type="evidence" value="ECO:0007669"/>
    <property type="project" value="UniProtKB-KW"/>
</dbReference>
<dbReference type="NCBIfam" id="TIGR00472">
    <property type="entry name" value="pheT_bact"/>
    <property type="match status" value="1"/>
</dbReference>
<keyword evidence="6 15" id="KW-0436">Ligase</keyword>
<evidence type="ECO:0000259" key="17">
    <source>
        <dbReference type="PROSITE" id="PS50886"/>
    </source>
</evidence>
<dbReference type="PANTHER" id="PTHR10947">
    <property type="entry name" value="PHENYLALANYL-TRNA SYNTHETASE BETA CHAIN AND LEUCINE-RICH REPEAT-CONTAINING PROTEIN 47"/>
    <property type="match status" value="1"/>
</dbReference>
<dbReference type="EMBL" id="BAAAQK010000036">
    <property type="protein sequence ID" value="GAA1881587.1"/>
    <property type="molecule type" value="Genomic_DNA"/>
</dbReference>
<protein>
    <recommendedName>
        <fullName evidence="15">Phenylalanine--tRNA ligase beta subunit</fullName>
        <ecNumber evidence="15">6.1.1.20</ecNumber>
    </recommendedName>
    <alternativeName>
        <fullName evidence="15">Phenylalanyl-tRNA synthetase beta subunit</fullName>
        <shortName evidence="15">PheRS</shortName>
    </alternativeName>
</protein>
<feature type="domain" description="TRNA-binding" evidence="17">
    <location>
        <begin position="40"/>
        <end position="154"/>
    </location>
</feature>
<dbReference type="InterPro" id="IPR009061">
    <property type="entry name" value="DNA-bd_dom_put_sf"/>
</dbReference>
<evidence type="ECO:0000259" key="19">
    <source>
        <dbReference type="PROSITE" id="PS51483"/>
    </source>
</evidence>
<dbReference type="RefSeq" id="WP_344428378.1">
    <property type="nucleotide sequence ID" value="NZ_BAAAQK010000036.1"/>
</dbReference>
<dbReference type="Pfam" id="PF01588">
    <property type="entry name" value="tRNA_bind"/>
    <property type="match status" value="1"/>
</dbReference>
<dbReference type="PANTHER" id="PTHR10947:SF0">
    <property type="entry name" value="PHENYLALANINE--TRNA LIGASE BETA SUBUNIT"/>
    <property type="match status" value="1"/>
</dbReference>
<sequence length="834" mass="88184">MRVPLSWLSDHVADVPDDAEAVGEAFVRVGLELEEIHPLPEVTGPLVVGRVLAIEELTEFKKPIRFCQVEVGSPARPATRGIVCGARNFEVGDLIVAALPGAVLPGPFPIAARETYGRTSDGMICSAKELGLGQDHAGILVLPPGTAETGSDATEVLGLTDPVVELAITPDRGYCFAVRGIARELAASLDTDYTDPVLRVDVPAEAGSSWPVEIADEAGCPRFVARRVTGVRADAPSPWWMQRRLLAAGMRPISLTVDVTNFVMLDLGQPLHAYDASRLQGTIVVRRAKAGEKLTTLDDVTRTLDPDDLLITDDSGPIGLAGVMGGASTEIPLDAAGETDRTIDIVIEAAHFAPTVIARAARRHKLPSEASKRFERSVDAQLPPVAAERAARLLVEYGGGTIEAGRTDVGAAPVLPPVPMALDLPDRTAGVTYERGATVARLTQVGCRVELQTGANGKAAVVATPPTWRPDLAQPADLVEEVLRLEGYETIPSVLPSAPAGRGLTAAQLRRRAVSRALAEAGHVEVEPFPFVGDDVWDALGLDADDIRRSTVTVANPLDADRNRLSTTLLPGLLETLVRNKARGFDDLALYTVGQVVLPHRNPVTMPDPAVDGRPTDAEIAQIDAALPAQPVHVAVVLAGAREPQGWWGKGRPASWEDAVEAGRLVGAAAGVELRVMKAELAPWHPGRCASLRVGDWPVGHAGELHPKVVEALGLPPRTCAMELDLDAIPLQDGRPAPQVSPYPPVSVDVALVTADDVPAADVAAALTEGGGELLEAVRLFDVYTGDQVGEGNRSLAYALRFRAKDRTLTSEEANAARDAAVALATERCAAVLR</sequence>
<dbReference type="Pfam" id="PF03483">
    <property type="entry name" value="B3_4"/>
    <property type="match status" value="1"/>
</dbReference>
<keyword evidence="11 16" id="KW-0694">RNA-binding</keyword>
<dbReference type="CDD" id="cd02796">
    <property type="entry name" value="tRNA_bind_bactPheRS"/>
    <property type="match status" value="1"/>
</dbReference>
<dbReference type="SUPFAM" id="SSF54991">
    <property type="entry name" value="Anticodon-binding domain of PheRS"/>
    <property type="match status" value="1"/>
</dbReference>
<dbReference type="SUPFAM" id="SSF50249">
    <property type="entry name" value="Nucleic acid-binding proteins"/>
    <property type="match status" value="1"/>
</dbReference>
<dbReference type="InterPro" id="IPR012340">
    <property type="entry name" value="NA-bd_OB-fold"/>
</dbReference>
<evidence type="ECO:0000256" key="11">
    <source>
        <dbReference type="ARBA" id="ARBA00022884"/>
    </source>
</evidence>
<keyword evidence="12 15" id="KW-0648">Protein biosynthesis</keyword>
<dbReference type="Gene3D" id="3.30.70.380">
    <property type="entry name" value="Ferrodoxin-fold anticodon-binding domain"/>
    <property type="match status" value="1"/>
</dbReference>
<evidence type="ECO:0000256" key="9">
    <source>
        <dbReference type="ARBA" id="ARBA00022840"/>
    </source>
</evidence>
<evidence type="ECO:0000256" key="15">
    <source>
        <dbReference type="HAMAP-Rule" id="MF_00283"/>
    </source>
</evidence>
<dbReference type="InterPro" id="IPR036690">
    <property type="entry name" value="Fdx_antiC-bd_sf"/>
</dbReference>
<comment type="catalytic activity">
    <reaction evidence="14 15">
        <text>tRNA(Phe) + L-phenylalanine + ATP = L-phenylalanyl-tRNA(Phe) + AMP + diphosphate + H(+)</text>
        <dbReference type="Rhea" id="RHEA:19413"/>
        <dbReference type="Rhea" id="RHEA-COMP:9668"/>
        <dbReference type="Rhea" id="RHEA-COMP:9699"/>
        <dbReference type="ChEBI" id="CHEBI:15378"/>
        <dbReference type="ChEBI" id="CHEBI:30616"/>
        <dbReference type="ChEBI" id="CHEBI:33019"/>
        <dbReference type="ChEBI" id="CHEBI:58095"/>
        <dbReference type="ChEBI" id="CHEBI:78442"/>
        <dbReference type="ChEBI" id="CHEBI:78531"/>
        <dbReference type="ChEBI" id="CHEBI:456215"/>
        <dbReference type="EC" id="6.1.1.20"/>
    </reaction>
</comment>
<proteinExistence type="inferred from homology"/>
<evidence type="ECO:0000256" key="6">
    <source>
        <dbReference type="ARBA" id="ARBA00022598"/>
    </source>
</evidence>
<dbReference type="Pfam" id="PF03147">
    <property type="entry name" value="FDX-ACB"/>
    <property type="match status" value="1"/>
</dbReference>
<dbReference type="PROSITE" id="PS51447">
    <property type="entry name" value="FDX_ACB"/>
    <property type="match status" value="1"/>
</dbReference>
<dbReference type="PROSITE" id="PS50886">
    <property type="entry name" value="TRBD"/>
    <property type="match status" value="1"/>
</dbReference>
<name>A0ABN2NSY0_9PSEU</name>
<dbReference type="InterPro" id="IPR033714">
    <property type="entry name" value="tRNA_bind_bactPheRS"/>
</dbReference>
<evidence type="ECO:0000256" key="13">
    <source>
        <dbReference type="ARBA" id="ARBA00023146"/>
    </source>
</evidence>
<evidence type="ECO:0000256" key="10">
    <source>
        <dbReference type="ARBA" id="ARBA00022842"/>
    </source>
</evidence>
<accession>A0ABN2NSY0</accession>
<organism evidence="20 21">
    <name type="scientific">Pseudonocardia ailaonensis</name>
    <dbReference type="NCBI Taxonomy" id="367279"/>
    <lineage>
        <taxon>Bacteria</taxon>
        <taxon>Bacillati</taxon>
        <taxon>Actinomycetota</taxon>
        <taxon>Actinomycetes</taxon>
        <taxon>Pseudonocardiales</taxon>
        <taxon>Pseudonocardiaceae</taxon>
        <taxon>Pseudonocardia</taxon>
    </lineage>
</organism>
<evidence type="ECO:0000256" key="8">
    <source>
        <dbReference type="ARBA" id="ARBA00022741"/>
    </source>
</evidence>
<dbReference type="SUPFAM" id="SSF56037">
    <property type="entry name" value="PheT/TilS domain"/>
    <property type="match status" value="1"/>
</dbReference>
<dbReference type="SUPFAM" id="SSF55681">
    <property type="entry name" value="Class II aaRS and biotin synthetases"/>
    <property type="match status" value="1"/>
</dbReference>
<keyword evidence="8 15" id="KW-0547">Nucleotide-binding</keyword>
<dbReference type="EC" id="6.1.1.20" evidence="15"/>
<comment type="similarity">
    <text evidence="2 15">Belongs to the phenylalanyl-tRNA synthetase beta subunit family. Type 1 subfamily.</text>
</comment>
<comment type="cofactor">
    <cofactor evidence="15">
        <name>Mg(2+)</name>
        <dbReference type="ChEBI" id="CHEBI:18420"/>
    </cofactor>
    <text evidence="15">Binds 2 magnesium ions per tetramer.</text>
</comment>
<dbReference type="SMART" id="SM00873">
    <property type="entry name" value="B3_4"/>
    <property type="match status" value="1"/>
</dbReference>
<dbReference type="InterPro" id="IPR005146">
    <property type="entry name" value="B3/B4_tRNA-bd"/>
</dbReference>
<dbReference type="Pfam" id="PF17759">
    <property type="entry name" value="tRNA_synthFbeta"/>
    <property type="match status" value="1"/>
</dbReference>